<dbReference type="RefSeq" id="XP_004255293.1">
    <property type="nucleotide sequence ID" value="XM_004255245.1"/>
</dbReference>
<evidence type="ECO:0000256" key="3">
    <source>
        <dbReference type="ARBA" id="ARBA00022833"/>
    </source>
</evidence>
<dbReference type="InterPro" id="IPR011011">
    <property type="entry name" value="Znf_FYVE_PHD"/>
</dbReference>
<keyword evidence="3" id="KW-0862">Zinc</keyword>
<dbReference type="PROSITE" id="PS00518">
    <property type="entry name" value="ZF_RING_1"/>
    <property type="match status" value="1"/>
</dbReference>
<dbReference type="InterPro" id="IPR017907">
    <property type="entry name" value="Znf_RING_CS"/>
</dbReference>
<evidence type="ECO:0000313" key="4">
    <source>
        <dbReference type="EMBL" id="ELP88522.1"/>
    </source>
</evidence>
<keyword evidence="5" id="KW-1185">Reference proteome</keyword>
<protein>
    <recommendedName>
        <fullName evidence="6">RING-type domain-containing protein</fullName>
    </recommendedName>
</protein>
<organism evidence="4 5">
    <name type="scientific">Entamoeba invadens IP1</name>
    <dbReference type="NCBI Taxonomy" id="370355"/>
    <lineage>
        <taxon>Eukaryota</taxon>
        <taxon>Amoebozoa</taxon>
        <taxon>Evosea</taxon>
        <taxon>Archamoebae</taxon>
        <taxon>Mastigamoebida</taxon>
        <taxon>Entamoebidae</taxon>
        <taxon>Entamoeba</taxon>
    </lineage>
</organism>
<gene>
    <name evidence="4" type="ORF">EIN_344820</name>
</gene>
<sequence>MSKFQLFPQQHPSKVPKIIRDWTQSFKTGRSKAASAFHNRSQRLEGLIQLYKTEKRVPHNESAIFGTCAVCGQSTTVLGKICSCCGHKLCARCIFEVKLKPKTVVGEVVKIKLYLCCTCYDVYNVMKASQVLQRVQSDDHFNIEIRARIIEAAGKVIAIKKGLDNATDKETIIHLCEDGQKTIKQLHSVVDSLKKENHSFQYKSDAVVESNMIRALANFSGTFGFYLVGQIEKTEKRMQKKLPLPVIKTINMCVIPKNGSVVVLTGVGLAGGVIAKIGKQTLQTKFLNGSLSVAIPPVFGKLSGDPVGLELYTADQRKISLPGDLLYCDY</sequence>
<evidence type="ECO:0000256" key="1">
    <source>
        <dbReference type="ARBA" id="ARBA00022723"/>
    </source>
</evidence>
<reference evidence="4 5" key="1">
    <citation type="submission" date="2012-10" db="EMBL/GenBank/DDBJ databases">
        <authorList>
            <person name="Zafar N."/>
            <person name="Inman J."/>
            <person name="Hall N."/>
            <person name="Lorenzi H."/>
            <person name="Caler E."/>
        </authorList>
    </citation>
    <scope>NUCLEOTIDE SEQUENCE [LARGE SCALE GENOMIC DNA]</scope>
    <source>
        <strain evidence="4 5">IP1</strain>
    </source>
</reference>
<dbReference type="OrthoDB" id="29861at2759"/>
<evidence type="ECO:0000313" key="5">
    <source>
        <dbReference type="Proteomes" id="UP000014680"/>
    </source>
</evidence>
<dbReference type="OMA" id="CARCIFE"/>
<keyword evidence="2" id="KW-0863">Zinc-finger</keyword>
<dbReference type="Proteomes" id="UP000014680">
    <property type="component" value="Unassembled WGS sequence"/>
</dbReference>
<evidence type="ECO:0008006" key="6">
    <source>
        <dbReference type="Google" id="ProtNLM"/>
    </source>
</evidence>
<evidence type="ECO:0000256" key="2">
    <source>
        <dbReference type="ARBA" id="ARBA00022771"/>
    </source>
</evidence>
<dbReference type="EMBL" id="KB206755">
    <property type="protein sequence ID" value="ELP88522.1"/>
    <property type="molecule type" value="Genomic_DNA"/>
</dbReference>
<dbReference type="GeneID" id="14887500"/>
<proteinExistence type="predicted"/>
<dbReference type="GO" id="GO:0008270">
    <property type="term" value="F:zinc ion binding"/>
    <property type="evidence" value="ECO:0007669"/>
    <property type="project" value="UniProtKB-KW"/>
</dbReference>
<accession>A0A0A1U3A6</accession>
<name>A0A0A1U3A6_ENTIV</name>
<dbReference type="AlphaFoldDB" id="A0A0A1U3A6"/>
<dbReference type="SUPFAM" id="SSF57903">
    <property type="entry name" value="FYVE/PHD zinc finger"/>
    <property type="match status" value="1"/>
</dbReference>
<keyword evidence="1" id="KW-0479">Metal-binding</keyword>
<dbReference type="KEGG" id="eiv:EIN_344820"/>
<dbReference type="VEuPathDB" id="AmoebaDB:EIN_344820"/>